<dbReference type="GO" id="GO:0005886">
    <property type="term" value="C:plasma membrane"/>
    <property type="evidence" value="ECO:0007669"/>
    <property type="project" value="TreeGrafter"/>
</dbReference>
<dbReference type="AlphaFoldDB" id="A0A9D4PUR9"/>
<organism evidence="4 5">
    <name type="scientific">Rhipicephalus sanguineus</name>
    <name type="common">Brown dog tick</name>
    <name type="synonym">Ixodes sanguineus</name>
    <dbReference type="NCBI Taxonomy" id="34632"/>
    <lineage>
        <taxon>Eukaryota</taxon>
        <taxon>Metazoa</taxon>
        <taxon>Ecdysozoa</taxon>
        <taxon>Arthropoda</taxon>
        <taxon>Chelicerata</taxon>
        <taxon>Arachnida</taxon>
        <taxon>Acari</taxon>
        <taxon>Parasitiformes</taxon>
        <taxon>Ixodida</taxon>
        <taxon>Ixodoidea</taxon>
        <taxon>Ixodidae</taxon>
        <taxon>Rhipicephalinae</taxon>
        <taxon>Rhipicephalus</taxon>
        <taxon>Rhipicephalus</taxon>
    </lineage>
</organism>
<dbReference type="InterPro" id="IPR000718">
    <property type="entry name" value="Peptidase_M13"/>
</dbReference>
<protein>
    <recommendedName>
        <fullName evidence="3">Peptidase M13 N-terminal domain-containing protein</fullName>
    </recommendedName>
</protein>
<sequence length="695" mass="77159">MESGRGIYLPPAVIAAAAALQTPMSSRRTSQGSLHSTIMQHPSVALFYIVVAVLCLIVCLAALFTFLSSLLDHGDTGKPATCTTHACREYASRLIASLNWSVDPCHSFTRFVCDGWRQHQVLGVQEEAFGAAIERIARIVHTIDVPPTGQNRLQRAAMVYRTCIALLTSSLACELDAVKAALRAAGVVWPRRPPPAGQRDLLRMMFHCDYALGWSAVFRVDPKLYQNSTKAYVLTDSGFNFIVRKYHERSTEGHRAHYFTRLRNAFQDGDADGAADVVTLKEMQQLEDKMFGPLLADLYKSAPQVSTVPDEVVYSSSANLSMERWMEVMRSEGVELKGKVEFRTWNVPFFSTFVNLLARHGELDMYAYVSWCTVQVAALFTNAELILNYYGHSRRAGILHGAFCLSRAYIAASRALLGNYAREVLPAVARPHAEAITLNVEAAFLERLSAWADYDSSVSVMRSWNSTVLSFSMFAPDPKDNISDIIVGEMGDSFVQNWRNAWTSRITYRGFDIKIAITAIETLSFSADIEYRKDFILLPYVFSFPYYDVNAMPSINYGGFGAKVAFAVGQRFHGTYLSEGAGGKSFSTFLSCILNASLTAHFKDAPSLFAEVVSLGAIVDTYRSASDRRRLVHVESLTGEQLLFVAICYAKCIGSYYVVDESMCDAVLQNVPEFSEAFSCARGTPMNPHQQCKLL</sequence>
<keyword evidence="2" id="KW-0812">Transmembrane</keyword>
<dbReference type="PROSITE" id="PS51885">
    <property type="entry name" value="NEPRILYSIN"/>
    <property type="match status" value="1"/>
</dbReference>
<dbReference type="PANTHER" id="PTHR11733:SF241">
    <property type="entry name" value="GH26575P-RELATED"/>
    <property type="match status" value="1"/>
</dbReference>
<evidence type="ECO:0000256" key="1">
    <source>
        <dbReference type="ARBA" id="ARBA00007357"/>
    </source>
</evidence>
<dbReference type="Proteomes" id="UP000821837">
    <property type="component" value="Chromosome 5"/>
</dbReference>
<evidence type="ECO:0000313" key="4">
    <source>
        <dbReference type="EMBL" id="KAH7952130.1"/>
    </source>
</evidence>
<dbReference type="PANTHER" id="PTHR11733">
    <property type="entry name" value="ZINC METALLOPROTEASE FAMILY M13 NEPRILYSIN-RELATED"/>
    <property type="match status" value="1"/>
</dbReference>
<dbReference type="InterPro" id="IPR042089">
    <property type="entry name" value="Peptidase_M13_dom_2"/>
</dbReference>
<dbReference type="Pfam" id="PF05649">
    <property type="entry name" value="Peptidase_M13_N"/>
    <property type="match status" value="1"/>
</dbReference>
<comment type="caution">
    <text evidence="4">The sequence shown here is derived from an EMBL/GenBank/DDBJ whole genome shotgun (WGS) entry which is preliminary data.</text>
</comment>
<keyword evidence="2" id="KW-0472">Membrane</keyword>
<reference evidence="4" key="1">
    <citation type="journal article" date="2020" name="Cell">
        <title>Large-Scale Comparative Analyses of Tick Genomes Elucidate Their Genetic Diversity and Vector Capacities.</title>
        <authorList>
            <consortium name="Tick Genome and Microbiome Consortium (TIGMIC)"/>
            <person name="Jia N."/>
            <person name="Wang J."/>
            <person name="Shi W."/>
            <person name="Du L."/>
            <person name="Sun Y."/>
            <person name="Zhan W."/>
            <person name="Jiang J.F."/>
            <person name="Wang Q."/>
            <person name="Zhang B."/>
            <person name="Ji P."/>
            <person name="Bell-Sakyi L."/>
            <person name="Cui X.M."/>
            <person name="Yuan T.T."/>
            <person name="Jiang B.G."/>
            <person name="Yang W.F."/>
            <person name="Lam T.T."/>
            <person name="Chang Q.C."/>
            <person name="Ding S.J."/>
            <person name="Wang X.J."/>
            <person name="Zhu J.G."/>
            <person name="Ruan X.D."/>
            <person name="Zhao L."/>
            <person name="Wei J.T."/>
            <person name="Ye R.Z."/>
            <person name="Que T.C."/>
            <person name="Du C.H."/>
            <person name="Zhou Y.H."/>
            <person name="Cheng J.X."/>
            <person name="Dai P.F."/>
            <person name="Guo W.B."/>
            <person name="Han X.H."/>
            <person name="Huang E.J."/>
            <person name="Li L.F."/>
            <person name="Wei W."/>
            <person name="Gao Y.C."/>
            <person name="Liu J.Z."/>
            <person name="Shao H.Z."/>
            <person name="Wang X."/>
            <person name="Wang C.C."/>
            <person name="Yang T.C."/>
            <person name="Huo Q.B."/>
            <person name="Li W."/>
            <person name="Chen H.Y."/>
            <person name="Chen S.E."/>
            <person name="Zhou L.G."/>
            <person name="Ni X.B."/>
            <person name="Tian J.H."/>
            <person name="Sheng Y."/>
            <person name="Liu T."/>
            <person name="Pan Y.S."/>
            <person name="Xia L.Y."/>
            <person name="Li J."/>
            <person name="Zhao F."/>
            <person name="Cao W.C."/>
        </authorList>
    </citation>
    <scope>NUCLEOTIDE SEQUENCE</scope>
    <source>
        <strain evidence="4">Rsan-2018</strain>
    </source>
</reference>
<comment type="similarity">
    <text evidence="1">Belongs to the peptidase M13 family.</text>
</comment>
<dbReference type="SUPFAM" id="SSF55486">
    <property type="entry name" value="Metalloproteases ('zincins'), catalytic domain"/>
    <property type="match status" value="1"/>
</dbReference>
<evidence type="ECO:0000259" key="3">
    <source>
        <dbReference type="Pfam" id="PF05649"/>
    </source>
</evidence>
<gene>
    <name evidence="4" type="ORF">HPB52_019075</name>
</gene>
<dbReference type="InterPro" id="IPR008753">
    <property type="entry name" value="Peptidase_M13_N"/>
</dbReference>
<name>A0A9D4PUR9_RHISA</name>
<accession>A0A9D4PUR9</accession>
<proteinExistence type="inferred from homology"/>
<evidence type="ECO:0000313" key="5">
    <source>
        <dbReference type="Proteomes" id="UP000821837"/>
    </source>
</evidence>
<dbReference type="Gene3D" id="1.10.1380.10">
    <property type="entry name" value="Neutral endopeptidase , domain2"/>
    <property type="match status" value="1"/>
</dbReference>
<dbReference type="InterPro" id="IPR024079">
    <property type="entry name" value="MetalloPept_cat_dom_sf"/>
</dbReference>
<dbReference type="VEuPathDB" id="VectorBase:RSAN_043482"/>
<evidence type="ECO:0000256" key="2">
    <source>
        <dbReference type="SAM" id="Phobius"/>
    </source>
</evidence>
<dbReference type="EMBL" id="JABSTV010001251">
    <property type="protein sequence ID" value="KAH7952130.1"/>
    <property type="molecule type" value="Genomic_DNA"/>
</dbReference>
<dbReference type="Gene3D" id="3.40.390.10">
    <property type="entry name" value="Collagenase (Catalytic Domain)"/>
    <property type="match status" value="2"/>
</dbReference>
<dbReference type="GO" id="GO:0004222">
    <property type="term" value="F:metalloendopeptidase activity"/>
    <property type="evidence" value="ECO:0007669"/>
    <property type="project" value="InterPro"/>
</dbReference>
<feature type="transmembrane region" description="Helical" evidence="2">
    <location>
        <begin position="45"/>
        <end position="67"/>
    </location>
</feature>
<feature type="domain" description="Peptidase M13 N-terminal" evidence="3">
    <location>
        <begin position="104"/>
        <end position="451"/>
    </location>
</feature>
<keyword evidence="5" id="KW-1185">Reference proteome</keyword>
<reference evidence="4" key="2">
    <citation type="submission" date="2021-09" db="EMBL/GenBank/DDBJ databases">
        <authorList>
            <person name="Jia N."/>
            <person name="Wang J."/>
            <person name="Shi W."/>
            <person name="Du L."/>
            <person name="Sun Y."/>
            <person name="Zhan W."/>
            <person name="Jiang J."/>
            <person name="Wang Q."/>
            <person name="Zhang B."/>
            <person name="Ji P."/>
            <person name="Sakyi L.B."/>
            <person name="Cui X."/>
            <person name="Yuan T."/>
            <person name="Jiang B."/>
            <person name="Yang W."/>
            <person name="Lam T.T.-Y."/>
            <person name="Chang Q."/>
            <person name="Ding S."/>
            <person name="Wang X."/>
            <person name="Zhu J."/>
            <person name="Ruan X."/>
            <person name="Zhao L."/>
            <person name="Wei J."/>
            <person name="Que T."/>
            <person name="Du C."/>
            <person name="Cheng J."/>
            <person name="Dai P."/>
            <person name="Han X."/>
            <person name="Huang E."/>
            <person name="Gao Y."/>
            <person name="Liu J."/>
            <person name="Shao H."/>
            <person name="Ye R."/>
            <person name="Li L."/>
            <person name="Wei W."/>
            <person name="Wang X."/>
            <person name="Wang C."/>
            <person name="Huo Q."/>
            <person name="Li W."/>
            <person name="Guo W."/>
            <person name="Chen H."/>
            <person name="Chen S."/>
            <person name="Zhou L."/>
            <person name="Zhou L."/>
            <person name="Ni X."/>
            <person name="Tian J."/>
            <person name="Zhou Y."/>
            <person name="Sheng Y."/>
            <person name="Liu T."/>
            <person name="Pan Y."/>
            <person name="Xia L."/>
            <person name="Li J."/>
            <person name="Zhao F."/>
            <person name="Cao W."/>
        </authorList>
    </citation>
    <scope>NUCLEOTIDE SEQUENCE</scope>
    <source>
        <strain evidence="4">Rsan-2018</strain>
        <tissue evidence="4">Larvae</tissue>
    </source>
</reference>
<keyword evidence="2" id="KW-1133">Transmembrane helix</keyword>
<dbReference type="GO" id="GO:0016485">
    <property type="term" value="P:protein processing"/>
    <property type="evidence" value="ECO:0007669"/>
    <property type="project" value="TreeGrafter"/>
</dbReference>